<feature type="transmembrane region" description="Helical" evidence="2">
    <location>
        <begin position="6"/>
        <end position="25"/>
    </location>
</feature>
<gene>
    <name evidence="3" type="ORF">ABLO99_06635</name>
</gene>
<protein>
    <submittedName>
        <fullName evidence="3">Uncharacterized protein</fullName>
    </submittedName>
</protein>
<dbReference type="RefSeq" id="WP_153295703.1">
    <property type="nucleotide sequence ID" value="NZ_CP157942.1"/>
</dbReference>
<evidence type="ECO:0000313" key="3">
    <source>
        <dbReference type="EMBL" id="XBS66861.1"/>
    </source>
</evidence>
<evidence type="ECO:0000256" key="2">
    <source>
        <dbReference type="SAM" id="Phobius"/>
    </source>
</evidence>
<feature type="compositionally biased region" description="Polar residues" evidence="1">
    <location>
        <begin position="32"/>
        <end position="43"/>
    </location>
</feature>
<keyword evidence="2" id="KW-0812">Transmembrane</keyword>
<name>A0AAU7Q363_9RICK</name>
<keyword evidence="2" id="KW-0472">Membrane</keyword>
<proteinExistence type="predicted"/>
<dbReference type="EMBL" id="CP157942">
    <property type="protein sequence ID" value="XBS66861.1"/>
    <property type="molecule type" value="Genomic_DNA"/>
</dbReference>
<accession>A0AAU7Q363</accession>
<feature type="region of interest" description="Disordered" evidence="1">
    <location>
        <begin position="32"/>
        <end position="55"/>
    </location>
</feature>
<keyword evidence="2" id="KW-1133">Transmembrane helix</keyword>
<evidence type="ECO:0000256" key="1">
    <source>
        <dbReference type="SAM" id="MobiDB-lite"/>
    </source>
</evidence>
<feature type="compositionally biased region" description="Basic and acidic residues" evidence="1">
    <location>
        <begin position="45"/>
        <end position="55"/>
    </location>
</feature>
<organism evidence="3">
    <name type="scientific">Wolbachia endosymbiont of Armadillidium arcangelii</name>
    <dbReference type="NCBI Taxonomy" id="3158571"/>
    <lineage>
        <taxon>Bacteria</taxon>
        <taxon>Pseudomonadati</taxon>
        <taxon>Pseudomonadota</taxon>
        <taxon>Alphaproteobacteria</taxon>
        <taxon>Rickettsiales</taxon>
        <taxon>Anaplasmataceae</taxon>
        <taxon>Wolbachieae</taxon>
        <taxon>Wolbachia</taxon>
    </lineage>
</organism>
<sequence>MTQTYIFLAALVISAAIGLYGWSLYKKEQENKPSTSIQGNLETNRVFDEQSAQRD</sequence>
<dbReference type="AlphaFoldDB" id="A0AAU7Q363"/>
<reference evidence="3" key="1">
    <citation type="submission" date="2024-06" db="EMBL/GenBank/DDBJ databases">
        <authorList>
            <person name="Dussert Y."/>
            <person name="Peccoud J."/>
            <person name="Pigeault R."/>
        </authorList>
    </citation>
    <scope>NUCLEOTIDE SEQUENCE</scope>
    <source>
        <strain evidence="3">WArc</strain>
    </source>
</reference>